<name>A0A0A9EI33_ARUDO</name>
<evidence type="ECO:0000313" key="1">
    <source>
        <dbReference type="EMBL" id="JAD97520.1"/>
    </source>
</evidence>
<reference evidence="1" key="1">
    <citation type="submission" date="2014-09" db="EMBL/GenBank/DDBJ databases">
        <authorList>
            <person name="Magalhaes I.L.F."/>
            <person name="Oliveira U."/>
            <person name="Santos F.R."/>
            <person name="Vidigal T.H.D.A."/>
            <person name="Brescovit A.D."/>
            <person name="Santos A.J."/>
        </authorList>
    </citation>
    <scope>NUCLEOTIDE SEQUENCE</scope>
    <source>
        <tissue evidence="1">Shoot tissue taken approximately 20 cm above the soil surface</tissue>
    </source>
</reference>
<dbReference type="EMBL" id="GBRH01200375">
    <property type="protein sequence ID" value="JAD97520.1"/>
    <property type="molecule type" value="Transcribed_RNA"/>
</dbReference>
<dbReference type="AlphaFoldDB" id="A0A0A9EI33"/>
<reference evidence="1" key="2">
    <citation type="journal article" date="2015" name="Data Brief">
        <title>Shoot transcriptome of the giant reed, Arundo donax.</title>
        <authorList>
            <person name="Barrero R.A."/>
            <person name="Guerrero F.D."/>
            <person name="Moolhuijzen P."/>
            <person name="Goolsby J.A."/>
            <person name="Tidwell J."/>
            <person name="Bellgard S.E."/>
            <person name="Bellgard M.I."/>
        </authorList>
    </citation>
    <scope>NUCLEOTIDE SEQUENCE</scope>
    <source>
        <tissue evidence="1">Shoot tissue taken approximately 20 cm above the soil surface</tissue>
    </source>
</reference>
<organism evidence="1">
    <name type="scientific">Arundo donax</name>
    <name type="common">Giant reed</name>
    <name type="synonym">Donax arundinaceus</name>
    <dbReference type="NCBI Taxonomy" id="35708"/>
    <lineage>
        <taxon>Eukaryota</taxon>
        <taxon>Viridiplantae</taxon>
        <taxon>Streptophyta</taxon>
        <taxon>Embryophyta</taxon>
        <taxon>Tracheophyta</taxon>
        <taxon>Spermatophyta</taxon>
        <taxon>Magnoliopsida</taxon>
        <taxon>Liliopsida</taxon>
        <taxon>Poales</taxon>
        <taxon>Poaceae</taxon>
        <taxon>PACMAD clade</taxon>
        <taxon>Arundinoideae</taxon>
        <taxon>Arundineae</taxon>
        <taxon>Arundo</taxon>
    </lineage>
</organism>
<accession>A0A0A9EI33</accession>
<evidence type="ECO:0008006" key="2">
    <source>
        <dbReference type="Google" id="ProtNLM"/>
    </source>
</evidence>
<proteinExistence type="predicted"/>
<sequence>MWEKAQAHIKELEEVKLLKNLSHPDIVKKIH</sequence>
<protein>
    <recommendedName>
        <fullName evidence="2">Protein kinase domain-containing protein</fullName>
    </recommendedName>
</protein>